<sequence length="605" mass="68964">MARFRILSVAICVFLLPFVAIEANNEDTSDFELVVRGLKEYIPSQNPPDYFNTAMENYQLTHLFREGMEDIYDNPQICYICNLAVDLVILERREGMTRDTLAEEAEYLCIHLGIESRRVCLGVIELNIDAFIYILDNYPDLTSNRICGSVLQTLGCPKGDAYEWSINLPSGNSPDRPKPNDTTDSFKILQLSDIHYDPNYTPNGNAECGEPICCQEDQGEAPSEEAACGYWTDYRDADVPWHLVEETIRQVNTQEFDYVYYTGDIINHRVWETSVTNNTNTISQLYSYFKDSFAVPVYPIFGNHEPHPLNTWPTESVTDEQFSIQWLFELAADAWSDLVGEDIRETVLKGGYYTVSPKPGFRIIAINSNLCYSFNWWLIFEDKDPYGQLQWLADTLKQAEDNNESVHILSHIPTGTSDSLSVWGREYSRIIDRFANTITGQFNGHTHKDEFSVYYNRSEPSQAVGVVFNGASLTPFSLSNPSYKLYDVDATTFALNDYEEWTFNLTLANSQPSTQSPEWYKLYSFVEAYGVESLDAVEVDKVLLKMAEDHSLLDDYFKFKFRNGDAGLAAGCDDDCQKANLCQMATTVFGEDARCNLLLDLYDQK</sequence>
<organism evidence="17 18">
    <name type="scientific">Zophobas morio</name>
    <dbReference type="NCBI Taxonomy" id="2755281"/>
    <lineage>
        <taxon>Eukaryota</taxon>
        <taxon>Metazoa</taxon>
        <taxon>Ecdysozoa</taxon>
        <taxon>Arthropoda</taxon>
        <taxon>Hexapoda</taxon>
        <taxon>Insecta</taxon>
        <taxon>Pterygota</taxon>
        <taxon>Neoptera</taxon>
        <taxon>Endopterygota</taxon>
        <taxon>Coleoptera</taxon>
        <taxon>Polyphaga</taxon>
        <taxon>Cucujiformia</taxon>
        <taxon>Tenebrionidae</taxon>
        <taxon>Zophobas</taxon>
    </lineage>
</organism>
<gene>
    <name evidence="17" type="ORF">Zmor_009492</name>
</gene>
<comment type="similarity">
    <text evidence="2 12">Belongs to the acid sphingomyelinase family.</text>
</comment>
<feature type="binding site" evidence="13">
    <location>
        <position position="193"/>
    </location>
    <ligand>
        <name>Zn(2+)</name>
        <dbReference type="ChEBI" id="CHEBI:29105"/>
        <label>1</label>
    </ligand>
</feature>
<keyword evidence="6 12" id="KW-0378">Hydrolase</keyword>
<keyword evidence="5 15" id="KW-0732">Signal</keyword>
<dbReference type="PROSITE" id="PS50015">
    <property type="entry name" value="SAP_B"/>
    <property type="match status" value="1"/>
</dbReference>
<accession>A0AA38IJ42</accession>
<reference evidence="17" key="1">
    <citation type="journal article" date="2023" name="G3 (Bethesda)">
        <title>Whole genome assemblies of Zophobas morio and Tenebrio molitor.</title>
        <authorList>
            <person name="Kaur S."/>
            <person name="Stinson S.A."/>
            <person name="diCenzo G.C."/>
        </authorList>
    </citation>
    <scope>NUCLEOTIDE SEQUENCE</scope>
    <source>
        <strain evidence="17">QUZm001</strain>
    </source>
</reference>
<dbReference type="GO" id="GO:0016020">
    <property type="term" value="C:membrane"/>
    <property type="evidence" value="ECO:0007669"/>
    <property type="project" value="GOC"/>
</dbReference>
<evidence type="ECO:0000256" key="15">
    <source>
        <dbReference type="SAM" id="SignalP"/>
    </source>
</evidence>
<feature type="chain" id="PRO_5041462818" description="Sphingomyelin phosphodiesterase" evidence="15">
    <location>
        <begin position="24"/>
        <end position="605"/>
    </location>
</feature>
<comment type="catalytic activity">
    <reaction evidence="11">
        <text>a sphingomyelin + H2O = phosphocholine + an N-acylsphing-4-enine + H(+)</text>
        <dbReference type="Rhea" id="RHEA:19253"/>
        <dbReference type="ChEBI" id="CHEBI:15377"/>
        <dbReference type="ChEBI" id="CHEBI:15378"/>
        <dbReference type="ChEBI" id="CHEBI:17636"/>
        <dbReference type="ChEBI" id="CHEBI:52639"/>
        <dbReference type="ChEBI" id="CHEBI:295975"/>
        <dbReference type="EC" id="3.1.4.12"/>
    </reaction>
    <physiologicalReaction direction="left-to-right" evidence="11">
        <dbReference type="Rhea" id="RHEA:19254"/>
    </physiologicalReaction>
</comment>
<feature type="disulfide bond" evidence="14">
    <location>
        <begin position="208"/>
        <end position="213"/>
    </location>
</feature>
<dbReference type="GO" id="GO:0046513">
    <property type="term" value="P:ceramide biosynthetic process"/>
    <property type="evidence" value="ECO:0007669"/>
    <property type="project" value="TreeGrafter"/>
</dbReference>
<keyword evidence="3" id="KW-0964">Secreted</keyword>
<dbReference type="Proteomes" id="UP001168821">
    <property type="component" value="Unassembled WGS sequence"/>
</dbReference>
<evidence type="ECO:0000256" key="10">
    <source>
        <dbReference type="ARBA" id="ARBA00023295"/>
    </source>
</evidence>
<dbReference type="Pfam" id="PF00149">
    <property type="entry name" value="Metallophos"/>
    <property type="match status" value="1"/>
</dbReference>
<evidence type="ECO:0000256" key="4">
    <source>
        <dbReference type="ARBA" id="ARBA00022723"/>
    </source>
</evidence>
<keyword evidence="8 14" id="KW-1015">Disulfide bond</keyword>
<dbReference type="Pfam" id="PF19272">
    <property type="entry name" value="ASMase_C"/>
    <property type="match status" value="1"/>
</dbReference>
<feature type="binding site" evidence="13">
    <location>
        <position position="445"/>
    </location>
    <ligand>
        <name>Zn(2+)</name>
        <dbReference type="ChEBI" id="CHEBI:29105"/>
        <label>2</label>
    </ligand>
</feature>
<dbReference type="Gene3D" id="3.60.21.10">
    <property type="match status" value="2"/>
</dbReference>
<dbReference type="InterPro" id="IPR029052">
    <property type="entry name" value="Metallo-depent_PP-like"/>
</dbReference>
<proteinExistence type="inferred from homology"/>
<evidence type="ECO:0000256" key="9">
    <source>
        <dbReference type="ARBA" id="ARBA00023180"/>
    </source>
</evidence>
<dbReference type="CDD" id="cd00842">
    <property type="entry name" value="MPP_ASMase"/>
    <property type="match status" value="1"/>
</dbReference>
<keyword evidence="4 13" id="KW-0479">Metal-binding</keyword>
<protein>
    <recommendedName>
        <fullName evidence="12">Sphingomyelin phosphodiesterase</fullName>
        <ecNumber evidence="12">3.1.4.12</ecNumber>
    </recommendedName>
</protein>
<evidence type="ECO:0000256" key="7">
    <source>
        <dbReference type="ARBA" id="ARBA00022833"/>
    </source>
</evidence>
<feature type="binding site" evidence="13">
    <location>
        <position position="303"/>
    </location>
    <ligand>
        <name>Zn(2+)</name>
        <dbReference type="ChEBI" id="CHEBI:29105"/>
        <label>2</label>
    </ligand>
</feature>
<comment type="function">
    <text evidence="12">Converts sphingomyelin to ceramide.</text>
</comment>
<evidence type="ECO:0000313" key="17">
    <source>
        <dbReference type="EMBL" id="KAJ3657707.1"/>
    </source>
</evidence>
<dbReference type="GO" id="GO:0005615">
    <property type="term" value="C:extracellular space"/>
    <property type="evidence" value="ECO:0007669"/>
    <property type="project" value="TreeGrafter"/>
</dbReference>
<evidence type="ECO:0000256" key="13">
    <source>
        <dbReference type="PIRSR" id="PIRSR000948-1"/>
    </source>
</evidence>
<dbReference type="PANTHER" id="PTHR10340:SF29">
    <property type="entry name" value="SPHINGOMYELIN PHOSPHODIESTERASE"/>
    <property type="match status" value="1"/>
</dbReference>
<feature type="signal peptide" evidence="15">
    <location>
        <begin position="1"/>
        <end position="23"/>
    </location>
</feature>
<dbReference type="PIRSF" id="PIRSF000948">
    <property type="entry name" value="Sphingomy_PDE"/>
    <property type="match status" value="1"/>
</dbReference>
<comment type="subcellular location">
    <subcellularLocation>
        <location evidence="1">Secreted</location>
    </subcellularLocation>
</comment>
<dbReference type="GO" id="GO:0046872">
    <property type="term" value="F:metal ion binding"/>
    <property type="evidence" value="ECO:0007669"/>
    <property type="project" value="UniProtKB-KW"/>
</dbReference>
<evidence type="ECO:0000256" key="2">
    <source>
        <dbReference type="ARBA" id="ARBA00008234"/>
    </source>
</evidence>
<dbReference type="FunFam" id="3.60.21.10:FF:000092">
    <property type="entry name" value="Sphingomyelin phosphodiesterase"/>
    <property type="match status" value="1"/>
</dbReference>
<evidence type="ECO:0000256" key="6">
    <source>
        <dbReference type="ARBA" id="ARBA00022801"/>
    </source>
</evidence>
<name>A0AA38IJ42_9CUCU</name>
<feature type="disulfide bond" evidence="14">
    <location>
        <begin position="572"/>
        <end position="576"/>
    </location>
</feature>
<evidence type="ECO:0000256" key="1">
    <source>
        <dbReference type="ARBA" id="ARBA00004613"/>
    </source>
</evidence>
<feature type="binding site" evidence="13">
    <location>
        <position position="264"/>
    </location>
    <ligand>
        <name>Zn(2+)</name>
        <dbReference type="ChEBI" id="CHEBI:29105"/>
        <label>1</label>
    </ligand>
</feature>
<dbReference type="GO" id="GO:0016798">
    <property type="term" value="F:hydrolase activity, acting on glycosyl bonds"/>
    <property type="evidence" value="ECO:0007669"/>
    <property type="project" value="UniProtKB-KW"/>
</dbReference>
<feature type="domain" description="Saposin B-type" evidence="16">
    <location>
        <begin position="74"/>
        <end position="160"/>
    </location>
</feature>
<dbReference type="InterPro" id="IPR011001">
    <property type="entry name" value="Saposin-like"/>
</dbReference>
<keyword evidence="7 13" id="KW-0862">Zinc</keyword>
<keyword evidence="18" id="KW-1185">Reference proteome</keyword>
<feature type="disulfide bond" evidence="14">
    <location>
        <begin position="109"/>
        <end position="120"/>
    </location>
</feature>
<dbReference type="InterPro" id="IPR004843">
    <property type="entry name" value="Calcineurin-like_PHP"/>
</dbReference>
<dbReference type="InterPro" id="IPR008139">
    <property type="entry name" value="SaposinB_dom"/>
</dbReference>
<comment type="cofactor">
    <cofactor evidence="13">
        <name>Zn(2+)</name>
        <dbReference type="ChEBI" id="CHEBI:29105"/>
    </cofactor>
    <text evidence="13">Binds 2 Zn(2+) ions per subunit.</text>
</comment>
<dbReference type="GO" id="GO:0006685">
    <property type="term" value="P:sphingomyelin catabolic process"/>
    <property type="evidence" value="ECO:0007669"/>
    <property type="project" value="UniProtKB-UniRule"/>
</dbReference>
<dbReference type="GO" id="GO:0061750">
    <property type="term" value="F:acid sphingomyelin phosphodiesterase activity"/>
    <property type="evidence" value="ECO:0007669"/>
    <property type="project" value="TreeGrafter"/>
</dbReference>
<evidence type="ECO:0000256" key="8">
    <source>
        <dbReference type="ARBA" id="ARBA00023157"/>
    </source>
</evidence>
<dbReference type="InterPro" id="IPR011160">
    <property type="entry name" value="Sphingomy_PDE"/>
</dbReference>
<evidence type="ECO:0000256" key="5">
    <source>
        <dbReference type="ARBA" id="ARBA00022729"/>
    </source>
</evidence>
<dbReference type="PANTHER" id="PTHR10340">
    <property type="entry name" value="SPHINGOMYELIN PHOSPHODIESTERASE"/>
    <property type="match status" value="1"/>
</dbReference>
<feature type="binding site" evidence="13">
    <location>
        <position position="195"/>
    </location>
    <ligand>
        <name>Zn(2+)</name>
        <dbReference type="ChEBI" id="CHEBI:29105"/>
        <label>1</label>
    </ligand>
</feature>
<feature type="binding site" evidence="13">
    <location>
        <position position="264"/>
    </location>
    <ligand>
        <name>Zn(2+)</name>
        <dbReference type="ChEBI" id="CHEBI:29105"/>
        <label>2</label>
    </ligand>
</feature>
<dbReference type="EC" id="3.1.4.12" evidence="12"/>
<keyword evidence="10 12" id="KW-0326">Glycosidase</keyword>
<evidence type="ECO:0000256" key="14">
    <source>
        <dbReference type="PIRSR" id="PIRSR000948-2"/>
    </source>
</evidence>
<dbReference type="SUPFAM" id="SSF56300">
    <property type="entry name" value="Metallo-dependent phosphatases"/>
    <property type="match status" value="1"/>
</dbReference>
<evidence type="ECO:0000256" key="12">
    <source>
        <dbReference type="PIRNR" id="PIRNR000948"/>
    </source>
</evidence>
<dbReference type="InterPro" id="IPR041805">
    <property type="entry name" value="ASMase/PPN1_MPP"/>
</dbReference>
<dbReference type="EMBL" id="JALNTZ010000003">
    <property type="protein sequence ID" value="KAJ3657707.1"/>
    <property type="molecule type" value="Genomic_DNA"/>
</dbReference>
<dbReference type="GO" id="GO:0005764">
    <property type="term" value="C:lysosome"/>
    <property type="evidence" value="ECO:0007669"/>
    <property type="project" value="TreeGrafter"/>
</dbReference>
<keyword evidence="9" id="KW-0325">Glycoprotein</keyword>
<evidence type="ECO:0000256" key="11">
    <source>
        <dbReference type="ARBA" id="ARBA00047268"/>
    </source>
</evidence>
<evidence type="ECO:0000313" key="18">
    <source>
        <dbReference type="Proteomes" id="UP001168821"/>
    </source>
</evidence>
<feature type="binding site" evidence="13">
    <location>
        <position position="447"/>
    </location>
    <ligand>
        <name>Zn(2+)</name>
        <dbReference type="ChEBI" id="CHEBI:29105"/>
        <label>1</label>
    </ligand>
</feature>
<dbReference type="SUPFAM" id="SSF47862">
    <property type="entry name" value="Saposin"/>
    <property type="match status" value="1"/>
</dbReference>
<feature type="binding site" evidence="13">
    <location>
        <position position="411"/>
    </location>
    <ligand>
        <name>Zn(2+)</name>
        <dbReference type="ChEBI" id="CHEBI:29105"/>
        <label>2</label>
    </ligand>
</feature>
<comment type="caution">
    <text evidence="17">The sequence shown here is derived from an EMBL/GenBank/DDBJ whole genome shotgun (WGS) entry which is preliminary data.</text>
</comment>
<dbReference type="InterPro" id="IPR045473">
    <property type="entry name" value="ASM_C"/>
</dbReference>
<evidence type="ECO:0000259" key="16">
    <source>
        <dbReference type="PROSITE" id="PS50015"/>
    </source>
</evidence>
<dbReference type="AlphaFoldDB" id="A0AA38IJ42"/>
<evidence type="ECO:0000256" key="3">
    <source>
        <dbReference type="ARBA" id="ARBA00022525"/>
    </source>
</evidence>